<sequence>SLLTTDKPLTADDVHAAALLSSIPQDWLHCVSALMNQDNVRTKTIV</sequence>
<feature type="non-terminal residue" evidence="1">
    <location>
        <position position="1"/>
    </location>
</feature>
<accession>A0A0L6UL53</accession>
<name>A0A0L6UL53_9BASI</name>
<organism evidence="1 2">
    <name type="scientific">Puccinia sorghi</name>
    <dbReference type="NCBI Taxonomy" id="27349"/>
    <lineage>
        <taxon>Eukaryota</taxon>
        <taxon>Fungi</taxon>
        <taxon>Dikarya</taxon>
        <taxon>Basidiomycota</taxon>
        <taxon>Pucciniomycotina</taxon>
        <taxon>Pucciniomycetes</taxon>
        <taxon>Pucciniales</taxon>
        <taxon>Pucciniaceae</taxon>
        <taxon>Puccinia</taxon>
    </lineage>
</organism>
<dbReference type="STRING" id="27349.A0A0L6UL53"/>
<keyword evidence="2" id="KW-1185">Reference proteome</keyword>
<dbReference type="AlphaFoldDB" id="A0A0L6UL53"/>
<evidence type="ECO:0000313" key="2">
    <source>
        <dbReference type="Proteomes" id="UP000037035"/>
    </source>
</evidence>
<dbReference type="VEuPathDB" id="FungiDB:VP01_5110g1"/>
<comment type="caution">
    <text evidence="1">The sequence shown here is derived from an EMBL/GenBank/DDBJ whole genome shotgun (WGS) entry which is preliminary data.</text>
</comment>
<dbReference type="EMBL" id="LAVV01010288">
    <property type="protein sequence ID" value="KNZ49263.1"/>
    <property type="molecule type" value="Genomic_DNA"/>
</dbReference>
<gene>
    <name evidence="1" type="ORF">VP01_5110g1</name>
</gene>
<dbReference type="Proteomes" id="UP000037035">
    <property type="component" value="Unassembled WGS sequence"/>
</dbReference>
<evidence type="ECO:0000313" key="1">
    <source>
        <dbReference type="EMBL" id="KNZ49263.1"/>
    </source>
</evidence>
<dbReference type="OrthoDB" id="10465863at2759"/>
<feature type="non-terminal residue" evidence="1">
    <location>
        <position position="46"/>
    </location>
</feature>
<proteinExistence type="predicted"/>
<reference evidence="1 2" key="1">
    <citation type="submission" date="2015-08" db="EMBL/GenBank/DDBJ databases">
        <title>Next Generation Sequencing and Analysis of the Genome of Puccinia sorghi L Schw, the Causal Agent of Maize Common Rust.</title>
        <authorList>
            <person name="Rochi L."/>
            <person name="Burguener G."/>
            <person name="Darino M."/>
            <person name="Turjanski A."/>
            <person name="Kreff E."/>
            <person name="Dieguez M.J."/>
            <person name="Sacco F."/>
        </authorList>
    </citation>
    <scope>NUCLEOTIDE SEQUENCE [LARGE SCALE GENOMIC DNA]</scope>
    <source>
        <strain evidence="1 2">RO10H11247</strain>
    </source>
</reference>
<protein>
    <submittedName>
        <fullName evidence="1">Uncharacterized protein</fullName>
    </submittedName>
</protein>